<gene>
    <name evidence="1" type="ORF">LMG29542_07431</name>
</gene>
<protein>
    <submittedName>
        <fullName evidence="1">Uncharacterized protein</fullName>
    </submittedName>
</protein>
<evidence type="ECO:0000313" key="1">
    <source>
        <dbReference type="EMBL" id="CAB3773771.1"/>
    </source>
</evidence>
<keyword evidence="2" id="KW-1185">Reference proteome</keyword>
<proteinExistence type="predicted"/>
<dbReference type="EMBL" id="CADIKH010000085">
    <property type="protein sequence ID" value="CAB3773771.1"/>
    <property type="molecule type" value="Genomic_DNA"/>
</dbReference>
<organism evidence="1 2">
    <name type="scientific">Paraburkholderia humisilvae</name>
    <dbReference type="NCBI Taxonomy" id="627669"/>
    <lineage>
        <taxon>Bacteria</taxon>
        <taxon>Pseudomonadati</taxon>
        <taxon>Pseudomonadota</taxon>
        <taxon>Betaproteobacteria</taxon>
        <taxon>Burkholderiales</taxon>
        <taxon>Burkholderiaceae</taxon>
        <taxon>Paraburkholderia</taxon>
    </lineage>
</organism>
<evidence type="ECO:0000313" key="2">
    <source>
        <dbReference type="Proteomes" id="UP000494363"/>
    </source>
</evidence>
<dbReference type="Proteomes" id="UP000494363">
    <property type="component" value="Unassembled WGS sequence"/>
</dbReference>
<dbReference type="AlphaFoldDB" id="A0A6J5F7J8"/>
<reference evidence="1 2" key="1">
    <citation type="submission" date="2020-04" db="EMBL/GenBank/DDBJ databases">
        <authorList>
            <person name="De Canck E."/>
        </authorList>
    </citation>
    <scope>NUCLEOTIDE SEQUENCE [LARGE SCALE GENOMIC DNA]</scope>
    <source>
        <strain evidence="1 2">LMG 29542</strain>
    </source>
</reference>
<dbReference type="RefSeq" id="WP_175232730.1">
    <property type="nucleotide sequence ID" value="NZ_CADIKH010000085.1"/>
</dbReference>
<accession>A0A6J5F7J8</accession>
<sequence length="119" mass="13226">MSLDLRARVELLTFLVVSHLLSRSTTGEWLSAEHVVESTRMWFSANGANADWLQPVILASGALDVAQRVACNSPSMADIKSVSSMLCENLRLDFRSPLSCSLYEVCLNYLASRPSFTWL</sequence>
<name>A0A6J5F7J8_9BURK</name>